<evidence type="ECO:0000313" key="7">
    <source>
        <dbReference type="Proteomes" id="UP000323221"/>
    </source>
</evidence>
<evidence type="ECO:0000313" key="6">
    <source>
        <dbReference type="EMBL" id="KAA6433645.1"/>
    </source>
</evidence>
<keyword evidence="4" id="KW-0732">Signal</keyword>
<evidence type="ECO:0000256" key="3">
    <source>
        <dbReference type="SAM" id="MobiDB-lite"/>
    </source>
</evidence>
<gene>
    <name evidence="6" type="ORF">FQ330_06000</name>
</gene>
<dbReference type="PROSITE" id="PS51257">
    <property type="entry name" value="PROKAR_LIPOPROTEIN"/>
    <property type="match status" value="1"/>
</dbReference>
<feature type="region of interest" description="Disordered" evidence="3">
    <location>
        <begin position="23"/>
        <end position="61"/>
    </location>
</feature>
<feature type="domain" description="Blue (type 1) copper" evidence="5">
    <location>
        <begin position="121"/>
        <end position="154"/>
    </location>
</feature>
<dbReference type="EMBL" id="VOIR01000013">
    <property type="protein sequence ID" value="KAA6433645.1"/>
    <property type="molecule type" value="Genomic_DNA"/>
</dbReference>
<keyword evidence="1" id="KW-0479">Metal-binding</keyword>
<sequence>MTPRSASITALLAAAALALAGCSASGESATPPSGDAAPSSAPATEPSSPASSGDEAGMALIGMVGTADDPDAYEIALTDADGQPVEMLAAGDYTLTFADRTAAHNFRLTGPGGVDVATDVAGTDETSVQVTLVAGTYTFVCDPHPATMVGEVEVTG</sequence>
<dbReference type="InterPro" id="IPR000923">
    <property type="entry name" value="BlueCu_1"/>
</dbReference>
<feature type="chain" id="PRO_5038471989" description="Blue (type 1) copper domain-containing protein" evidence="4">
    <location>
        <begin position="21"/>
        <end position="156"/>
    </location>
</feature>
<dbReference type="OrthoDB" id="574459at2"/>
<dbReference type="Pfam" id="PF00127">
    <property type="entry name" value="Copper-bind"/>
    <property type="match status" value="1"/>
</dbReference>
<evidence type="ECO:0000259" key="5">
    <source>
        <dbReference type="Pfam" id="PF00127"/>
    </source>
</evidence>
<evidence type="ECO:0000256" key="1">
    <source>
        <dbReference type="ARBA" id="ARBA00022723"/>
    </source>
</evidence>
<evidence type="ECO:0000256" key="2">
    <source>
        <dbReference type="ARBA" id="ARBA00023008"/>
    </source>
</evidence>
<protein>
    <recommendedName>
        <fullName evidence="5">Blue (type 1) copper domain-containing protein</fullName>
    </recommendedName>
</protein>
<keyword evidence="7" id="KW-1185">Reference proteome</keyword>
<proteinExistence type="predicted"/>
<organism evidence="6 7">
    <name type="scientific">Agrococcus sediminis</name>
    <dbReference type="NCBI Taxonomy" id="2599924"/>
    <lineage>
        <taxon>Bacteria</taxon>
        <taxon>Bacillati</taxon>
        <taxon>Actinomycetota</taxon>
        <taxon>Actinomycetes</taxon>
        <taxon>Micrococcales</taxon>
        <taxon>Microbacteriaceae</taxon>
        <taxon>Agrococcus</taxon>
    </lineage>
</organism>
<dbReference type="Gene3D" id="2.60.40.420">
    <property type="entry name" value="Cupredoxins - blue copper proteins"/>
    <property type="match status" value="1"/>
</dbReference>
<reference evidence="6 7" key="1">
    <citation type="submission" date="2019-08" db="EMBL/GenBank/DDBJ databases">
        <title>Agrococcus lahaulensis sp. nov., isolated from a cold desert of the Indian Himalayas.</title>
        <authorList>
            <person name="Qu J.H."/>
        </authorList>
    </citation>
    <scope>NUCLEOTIDE SEQUENCE [LARGE SCALE GENOMIC DNA]</scope>
    <source>
        <strain evidence="6 7">NS18</strain>
    </source>
</reference>
<dbReference type="Proteomes" id="UP000323221">
    <property type="component" value="Unassembled WGS sequence"/>
</dbReference>
<feature type="signal peptide" evidence="4">
    <location>
        <begin position="1"/>
        <end position="20"/>
    </location>
</feature>
<comment type="caution">
    <text evidence="6">The sequence shown here is derived from an EMBL/GenBank/DDBJ whole genome shotgun (WGS) entry which is preliminary data.</text>
</comment>
<feature type="compositionally biased region" description="Low complexity" evidence="3">
    <location>
        <begin position="23"/>
        <end position="52"/>
    </location>
</feature>
<accession>A0A5M8QC90</accession>
<dbReference type="InterPro" id="IPR008972">
    <property type="entry name" value="Cupredoxin"/>
</dbReference>
<dbReference type="RefSeq" id="WP_146356032.1">
    <property type="nucleotide sequence ID" value="NZ_VOIR01000013.1"/>
</dbReference>
<dbReference type="SUPFAM" id="SSF49503">
    <property type="entry name" value="Cupredoxins"/>
    <property type="match status" value="1"/>
</dbReference>
<dbReference type="GO" id="GO:0005507">
    <property type="term" value="F:copper ion binding"/>
    <property type="evidence" value="ECO:0007669"/>
    <property type="project" value="InterPro"/>
</dbReference>
<name>A0A5M8QC90_9MICO</name>
<evidence type="ECO:0000256" key="4">
    <source>
        <dbReference type="SAM" id="SignalP"/>
    </source>
</evidence>
<dbReference type="GO" id="GO:0009055">
    <property type="term" value="F:electron transfer activity"/>
    <property type="evidence" value="ECO:0007669"/>
    <property type="project" value="InterPro"/>
</dbReference>
<dbReference type="AlphaFoldDB" id="A0A5M8QC90"/>
<keyword evidence="2" id="KW-0186">Copper</keyword>